<feature type="signal peptide" evidence="11">
    <location>
        <begin position="1"/>
        <end position="29"/>
    </location>
</feature>
<feature type="compositionally biased region" description="Low complexity" evidence="9">
    <location>
        <begin position="161"/>
        <end position="203"/>
    </location>
</feature>
<evidence type="ECO:0000256" key="5">
    <source>
        <dbReference type="ARBA" id="ARBA00022889"/>
    </source>
</evidence>
<keyword evidence="6 8" id="KW-0034">Amyloid</keyword>
<dbReference type="InterPro" id="IPR005528">
    <property type="entry name" value="ChpA-H"/>
</dbReference>
<dbReference type="PROSITE" id="PS51884">
    <property type="entry name" value="CHAPLIN"/>
    <property type="match status" value="1"/>
</dbReference>
<evidence type="ECO:0000256" key="8">
    <source>
        <dbReference type="PROSITE-ProRule" id="PRU01232"/>
    </source>
</evidence>
<dbReference type="Proteomes" id="UP000280197">
    <property type="component" value="Chromosome"/>
</dbReference>
<dbReference type="RefSeq" id="WP_126272137.1">
    <property type="nucleotide sequence ID" value="NZ_CP034463.1"/>
</dbReference>
<accession>A0A3S9I0R3</accession>
<evidence type="ECO:0000256" key="2">
    <source>
        <dbReference type="ARBA" id="ARBA00022512"/>
    </source>
</evidence>
<sequence length="247" mass="23768">MRQTLSRGMVAAAAATSILSLCGSSPVHADSDASGATKGSPGVLSGNNVQVPVDAPVNACGNSVDVIALLNPAFGNSCANDSGSSKGGSYGEPYGGGDSGYGSGHTPPPYGGEDTPTPTPPNGGGHPTPTPPNGGGHPTPTPPNGGGHPTPTPTPTPTHTPPTGGEQPTPTPTQTPSTGGGQPSTSPTQTPPTGGGQPSSPGHQSPPPHLPDTGSSSEALLAASGASVALIAAGAVLYRRGRNASHR</sequence>
<protein>
    <submittedName>
        <fullName evidence="14">DUF320 domain-containing protein</fullName>
    </submittedName>
</protein>
<proteinExistence type="predicted"/>
<dbReference type="InterPro" id="IPR019931">
    <property type="entry name" value="LPXTG_anchor"/>
</dbReference>
<evidence type="ECO:0000313" key="14">
    <source>
        <dbReference type="EMBL" id="AZP17948.1"/>
    </source>
</evidence>
<dbReference type="GO" id="GO:0007155">
    <property type="term" value="P:cell adhesion"/>
    <property type="evidence" value="ECO:0007669"/>
    <property type="project" value="UniProtKB-KW"/>
</dbReference>
<keyword evidence="10" id="KW-1133">Transmembrane helix</keyword>
<feature type="compositionally biased region" description="Gly residues" evidence="9">
    <location>
        <begin position="85"/>
        <end position="103"/>
    </location>
</feature>
<keyword evidence="15" id="KW-1185">Reference proteome</keyword>
<name>A0A3S9I0R3_9ACTN</name>
<comment type="subcellular location">
    <subcellularLocation>
        <location evidence="1">Secreted</location>
        <location evidence="1">Cell wall</location>
    </subcellularLocation>
</comment>
<evidence type="ECO:0000256" key="6">
    <source>
        <dbReference type="ARBA" id="ARBA00023087"/>
    </source>
</evidence>
<evidence type="ECO:0000256" key="11">
    <source>
        <dbReference type="SAM" id="SignalP"/>
    </source>
</evidence>
<keyword evidence="3" id="KW-0964">Secreted</keyword>
<evidence type="ECO:0000313" key="15">
    <source>
        <dbReference type="Proteomes" id="UP000280197"/>
    </source>
</evidence>
<dbReference type="Pfam" id="PF00746">
    <property type="entry name" value="Gram_pos_anchor"/>
    <property type="match status" value="1"/>
</dbReference>
<evidence type="ECO:0000259" key="12">
    <source>
        <dbReference type="PROSITE" id="PS50847"/>
    </source>
</evidence>
<keyword evidence="5" id="KW-0130">Cell adhesion</keyword>
<dbReference type="Pfam" id="PF03777">
    <property type="entry name" value="ChpA-C"/>
    <property type="match status" value="1"/>
</dbReference>
<evidence type="ECO:0000256" key="10">
    <source>
        <dbReference type="SAM" id="Phobius"/>
    </source>
</evidence>
<dbReference type="NCBIfam" id="TIGR01167">
    <property type="entry name" value="LPXTG_anchor"/>
    <property type="match status" value="1"/>
</dbReference>
<feature type="domain" description="Chaplin" evidence="13">
    <location>
        <begin position="40"/>
        <end position="80"/>
    </location>
</feature>
<keyword evidence="2" id="KW-0134">Cell wall</keyword>
<evidence type="ECO:0000256" key="9">
    <source>
        <dbReference type="SAM" id="MobiDB-lite"/>
    </source>
</evidence>
<keyword evidence="10" id="KW-0812">Transmembrane</keyword>
<dbReference type="PROSITE" id="PS50847">
    <property type="entry name" value="GRAM_POS_ANCHORING"/>
    <property type="match status" value="1"/>
</dbReference>
<gene>
    <name evidence="14" type="ORF">EJC51_18750</name>
</gene>
<feature type="chain" id="PRO_5019389533" evidence="11">
    <location>
        <begin position="30"/>
        <end position="247"/>
    </location>
</feature>
<keyword evidence="4 11" id="KW-0732">Signal</keyword>
<evidence type="ECO:0000259" key="13">
    <source>
        <dbReference type="PROSITE" id="PS51884"/>
    </source>
</evidence>
<evidence type="ECO:0000256" key="4">
    <source>
        <dbReference type="ARBA" id="ARBA00022729"/>
    </source>
</evidence>
<feature type="region of interest" description="Disordered" evidence="9">
    <location>
        <begin position="79"/>
        <end position="219"/>
    </location>
</feature>
<keyword evidence="7" id="KW-0572">Peptidoglycan-anchor</keyword>
<dbReference type="EMBL" id="CP034463">
    <property type="protein sequence ID" value="AZP17948.1"/>
    <property type="molecule type" value="Genomic_DNA"/>
</dbReference>
<feature type="transmembrane region" description="Helical" evidence="10">
    <location>
        <begin position="219"/>
        <end position="238"/>
    </location>
</feature>
<dbReference type="KEGG" id="saqu:EJC51_18750"/>
<evidence type="ECO:0000256" key="3">
    <source>
        <dbReference type="ARBA" id="ARBA00022525"/>
    </source>
</evidence>
<feature type="compositionally biased region" description="Pro residues" evidence="9">
    <location>
        <begin position="150"/>
        <end position="160"/>
    </location>
</feature>
<feature type="domain" description="Gram-positive cocci surface proteins LPxTG" evidence="12">
    <location>
        <begin position="210"/>
        <end position="247"/>
    </location>
</feature>
<evidence type="ECO:0000256" key="1">
    <source>
        <dbReference type="ARBA" id="ARBA00004191"/>
    </source>
</evidence>
<reference evidence="14 15" key="1">
    <citation type="submission" date="2018-12" db="EMBL/GenBank/DDBJ databases">
        <authorList>
            <person name="Li K."/>
        </authorList>
    </citation>
    <scope>NUCLEOTIDE SEQUENCE [LARGE SCALE GENOMIC DNA]</scope>
    <source>
        <strain evidence="15">CR22</strain>
    </source>
</reference>
<dbReference type="AlphaFoldDB" id="A0A3S9I0R3"/>
<organism evidence="14 15">
    <name type="scientific">Streptomyces aquilus</name>
    <dbReference type="NCBI Taxonomy" id="2548456"/>
    <lineage>
        <taxon>Bacteria</taxon>
        <taxon>Bacillati</taxon>
        <taxon>Actinomycetota</taxon>
        <taxon>Actinomycetes</taxon>
        <taxon>Kitasatosporales</taxon>
        <taxon>Streptomycetaceae</taxon>
        <taxon>Streptomyces</taxon>
    </lineage>
</organism>
<evidence type="ECO:0000256" key="7">
    <source>
        <dbReference type="ARBA" id="ARBA00023088"/>
    </source>
</evidence>
<keyword evidence="10" id="KW-0472">Membrane</keyword>